<dbReference type="Gene3D" id="3.10.50.30">
    <property type="entry name" value="Transcription elongation factor, GreA/GreB, C-terminal domain"/>
    <property type="match status" value="1"/>
</dbReference>
<feature type="domain" description="Transcription elongation factor GreA/GreB C-terminal" evidence="2">
    <location>
        <begin position="83"/>
        <end position="150"/>
    </location>
</feature>
<dbReference type="eggNOG" id="COG0782">
    <property type="taxonomic scope" value="Bacteria"/>
</dbReference>
<feature type="compositionally biased region" description="Basic and acidic residues" evidence="1">
    <location>
        <begin position="1"/>
        <end position="18"/>
    </location>
</feature>
<dbReference type="GO" id="GO:0006354">
    <property type="term" value="P:DNA-templated transcription elongation"/>
    <property type="evidence" value="ECO:0007669"/>
    <property type="project" value="TreeGrafter"/>
</dbReference>
<dbReference type="AlphaFoldDB" id="A0A084EBA3"/>
<evidence type="ECO:0000313" key="3">
    <source>
        <dbReference type="EMBL" id="KEZ15245.1"/>
    </source>
</evidence>
<dbReference type="PATRIC" id="fig|13690.10.peg.4614"/>
<reference evidence="3 4" key="1">
    <citation type="submission" date="2014-03" db="EMBL/GenBank/DDBJ databases">
        <title>Genome sequence of Sphingobium yanoikuyae B1.</title>
        <authorList>
            <person name="Gan H.M."/>
            <person name="Gan H.Y."/>
            <person name="Savka M.A."/>
        </authorList>
    </citation>
    <scope>NUCLEOTIDE SEQUENCE [LARGE SCALE GENOMIC DNA]</scope>
    <source>
        <strain evidence="3 4">B1</strain>
    </source>
</reference>
<dbReference type="PANTHER" id="PTHR30437:SF6">
    <property type="entry name" value="TRANSCRIPTION ELONGATION FACTOR GREB"/>
    <property type="match status" value="1"/>
</dbReference>
<gene>
    <name evidence="3" type="ORF">CP98_04481</name>
</gene>
<dbReference type="SUPFAM" id="SSF54534">
    <property type="entry name" value="FKBP-like"/>
    <property type="match status" value="1"/>
</dbReference>
<dbReference type="GO" id="GO:0003746">
    <property type="term" value="F:translation elongation factor activity"/>
    <property type="evidence" value="ECO:0007669"/>
    <property type="project" value="UniProtKB-KW"/>
</dbReference>
<dbReference type="GO" id="GO:0003677">
    <property type="term" value="F:DNA binding"/>
    <property type="evidence" value="ECO:0007669"/>
    <property type="project" value="InterPro"/>
</dbReference>
<evidence type="ECO:0000256" key="1">
    <source>
        <dbReference type="SAM" id="MobiDB-lite"/>
    </source>
</evidence>
<dbReference type="PANTHER" id="PTHR30437">
    <property type="entry name" value="TRANSCRIPTION ELONGATION FACTOR GREA"/>
    <property type="match status" value="1"/>
</dbReference>
<dbReference type="Pfam" id="PF01272">
    <property type="entry name" value="GreA_GreB"/>
    <property type="match status" value="1"/>
</dbReference>
<accession>A0A084EBA3</accession>
<dbReference type="GO" id="GO:0070063">
    <property type="term" value="F:RNA polymerase binding"/>
    <property type="evidence" value="ECO:0007669"/>
    <property type="project" value="InterPro"/>
</dbReference>
<dbReference type="InterPro" id="IPR023459">
    <property type="entry name" value="Tscrpt_elong_fac_GreA/B_fam"/>
</dbReference>
<evidence type="ECO:0000259" key="2">
    <source>
        <dbReference type="Pfam" id="PF01272"/>
    </source>
</evidence>
<evidence type="ECO:0000313" key="4">
    <source>
        <dbReference type="Proteomes" id="UP000028534"/>
    </source>
</evidence>
<dbReference type="InterPro" id="IPR036953">
    <property type="entry name" value="GreA/GreB_C_sf"/>
</dbReference>
<keyword evidence="3" id="KW-0648">Protein biosynthesis</keyword>
<organism evidence="3 4">
    <name type="scientific">Sphingobium yanoikuyae</name>
    <name type="common">Sphingomonas yanoikuyae</name>
    <dbReference type="NCBI Taxonomy" id="13690"/>
    <lineage>
        <taxon>Bacteria</taxon>
        <taxon>Pseudomonadati</taxon>
        <taxon>Pseudomonadota</taxon>
        <taxon>Alphaproteobacteria</taxon>
        <taxon>Sphingomonadales</taxon>
        <taxon>Sphingomonadaceae</taxon>
        <taxon>Sphingobium</taxon>
    </lineage>
</organism>
<dbReference type="EMBL" id="JGVR01000042">
    <property type="protein sequence ID" value="KEZ15245.1"/>
    <property type="molecule type" value="Genomic_DNA"/>
</dbReference>
<dbReference type="GO" id="GO:0032784">
    <property type="term" value="P:regulation of DNA-templated transcription elongation"/>
    <property type="evidence" value="ECO:0007669"/>
    <property type="project" value="InterPro"/>
</dbReference>
<dbReference type="InterPro" id="IPR001437">
    <property type="entry name" value="Tscrpt_elong_fac_GreA/B_C"/>
</dbReference>
<comment type="caution">
    <text evidence="3">The sequence shown here is derived from an EMBL/GenBank/DDBJ whole genome shotgun (WGS) entry which is preliminary data.</text>
</comment>
<sequence length="156" mass="17130">MSVAFRRESDDEHMEPKFELPIPPGPNWVTARGLRLTQEQVAALEAIDTAAMDEEAAKKHKRVLRYWRTRLATAELRPAADGEAVAFGTRVTYRLNRQEKTVAIVGDDEADPHEGRISFSAPLARAMMDAEIGEAVDFAGKDGAIEIVAIGVVDEA</sequence>
<keyword evidence="3" id="KW-0251">Elongation factor</keyword>
<feature type="region of interest" description="Disordered" evidence="1">
    <location>
        <begin position="1"/>
        <end position="21"/>
    </location>
</feature>
<dbReference type="Proteomes" id="UP000028534">
    <property type="component" value="Unassembled WGS sequence"/>
</dbReference>
<protein>
    <submittedName>
        <fullName evidence="3">Transcription elongation factor</fullName>
    </submittedName>
</protein>
<name>A0A084EBA3_SPHYA</name>
<proteinExistence type="predicted"/>
<dbReference type="STRING" id="13690.AX777_15930"/>
<dbReference type="RefSeq" id="WP_037522165.1">
    <property type="nucleotide sequence ID" value="NZ_DAIPVG010000001.1"/>
</dbReference>